<keyword evidence="2" id="KW-0732">Signal</keyword>
<accession>A0A252A5W1</accession>
<comment type="similarity">
    <text evidence="1">Belongs to the membrane fusion protein (MFP) (TC 8.A.1) family.</text>
</comment>
<dbReference type="Proteomes" id="UP000194639">
    <property type="component" value="Unassembled WGS sequence"/>
</dbReference>
<protein>
    <recommendedName>
        <fullName evidence="3">Multidrug resistance protein MdtA-like barrel-sandwich hybrid domain-containing protein</fullName>
    </recommendedName>
</protein>
<dbReference type="NCBIfam" id="TIGR01730">
    <property type="entry name" value="RND_mfp"/>
    <property type="match status" value="1"/>
</dbReference>
<dbReference type="GO" id="GO:1990281">
    <property type="term" value="C:efflux pump complex"/>
    <property type="evidence" value="ECO:0007669"/>
    <property type="project" value="TreeGrafter"/>
</dbReference>
<dbReference type="InterPro" id="IPR006143">
    <property type="entry name" value="RND_pump_MFP"/>
</dbReference>
<dbReference type="Gene3D" id="2.40.30.170">
    <property type="match status" value="1"/>
</dbReference>
<sequence>MMLRLGTIFASALFVFANSAVVYAEEATPSVATVPNGPVLAPPELRHLPEENVLPSVSSDKPLYTVQVLAVRSAKISAPMAGRLTSLPLRDGDSFHKGDLLVGFDCLLAKSQQAHAKAEVQKYRALVETQNNLRQLQSWSVSDYRTTKADLAAAEADLGVAQATLLNCTVNAPFDGKVSELPVHQDQFVTVGNPLISIVDSSELEISFLIPARLLASHPIGTHFHVTIDETGKKYDAVLSRISGAADPVSRTIRVYGIISSAHDDLFPGMTGDANF</sequence>
<evidence type="ECO:0000313" key="4">
    <source>
        <dbReference type="EMBL" id="OUI84968.1"/>
    </source>
</evidence>
<proteinExistence type="inferred from homology"/>
<dbReference type="EMBL" id="JOMO01000006">
    <property type="protein sequence ID" value="OUI84968.1"/>
    <property type="molecule type" value="Genomic_DNA"/>
</dbReference>
<feature type="signal peptide" evidence="2">
    <location>
        <begin position="1"/>
        <end position="24"/>
    </location>
</feature>
<comment type="caution">
    <text evidence="4">The sequence shown here is derived from an EMBL/GenBank/DDBJ whole genome shotgun (WGS) entry which is preliminary data.</text>
</comment>
<dbReference type="SUPFAM" id="SSF111369">
    <property type="entry name" value="HlyD-like secretion proteins"/>
    <property type="match status" value="1"/>
</dbReference>
<evidence type="ECO:0000256" key="1">
    <source>
        <dbReference type="ARBA" id="ARBA00009477"/>
    </source>
</evidence>
<evidence type="ECO:0000313" key="5">
    <source>
        <dbReference type="Proteomes" id="UP000194639"/>
    </source>
</evidence>
<dbReference type="AlphaFoldDB" id="A0A252A5W1"/>
<dbReference type="Gene3D" id="2.40.50.100">
    <property type="match status" value="1"/>
</dbReference>
<dbReference type="GO" id="GO:0015562">
    <property type="term" value="F:efflux transmembrane transporter activity"/>
    <property type="evidence" value="ECO:0007669"/>
    <property type="project" value="TreeGrafter"/>
</dbReference>
<dbReference type="Pfam" id="PF25917">
    <property type="entry name" value="BSH_RND"/>
    <property type="match status" value="1"/>
</dbReference>
<name>A0A252A5W1_9PROT</name>
<dbReference type="InterPro" id="IPR058625">
    <property type="entry name" value="MdtA-like_BSH"/>
</dbReference>
<evidence type="ECO:0000259" key="3">
    <source>
        <dbReference type="Pfam" id="PF25917"/>
    </source>
</evidence>
<organism evidence="4 5">
    <name type="scientific">Acetobacter orientalis</name>
    <dbReference type="NCBI Taxonomy" id="146474"/>
    <lineage>
        <taxon>Bacteria</taxon>
        <taxon>Pseudomonadati</taxon>
        <taxon>Pseudomonadota</taxon>
        <taxon>Alphaproteobacteria</taxon>
        <taxon>Acetobacterales</taxon>
        <taxon>Acetobacteraceae</taxon>
        <taxon>Acetobacter</taxon>
    </lineage>
</organism>
<dbReference type="Gene3D" id="1.10.287.470">
    <property type="entry name" value="Helix hairpin bin"/>
    <property type="match status" value="1"/>
</dbReference>
<reference evidence="4 5" key="1">
    <citation type="submission" date="2014-06" db="EMBL/GenBank/DDBJ databases">
        <authorList>
            <person name="Ju J."/>
            <person name="Zhang J."/>
        </authorList>
    </citation>
    <scope>NUCLEOTIDE SEQUENCE [LARGE SCALE GENOMIC DNA]</scope>
    <source>
        <strain evidence="4">DmW_045</strain>
    </source>
</reference>
<gene>
    <name evidence="4" type="ORF">HK12_12685</name>
</gene>
<evidence type="ECO:0000256" key="2">
    <source>
        <dbReference type="SAM" id="SignalP"/>
    </source>
</evidence>
<feature type="domain" description="Multidrug resistance protein MdtA-like barrel-sandwich hybrid" evidence="3">
    <location>
        <begin position="73"/>
        <end position="200"/>
    </location>
</feature>
<feature type="chain" id="PRO_5012784139" description="Multidrug resistance protein MdtA-like barrel-sandwich hybrid domain-containing protein" evidence="2">
    <location>
        <begin position="25"/>
        <end position="276"/>
    </location>
</feature>
<dbReference type="PANTHER" id="PTHR30469">
    <property type="entry name" value="MULTIDRUG RESISTANCE PROTEIN MDTA"/>
    <property type="match status" value="1"/>
</dbReference>